<dbReference type="Proteomes" id="UP001151760">
    <property type="component" value="Unassembled WGS sequence"/>
</dbReference>
<comment type="caution">
    <text evidence="1">The sequence shown here is derived from an EMBL/GenBank/DDBJ whole genome shotgun (WGS) entry which is preliminary data.</text>
</comment>
<accession>A0ABQ5ICQ3</accession>
<reference evidence="1" key="1">
    <citation type="journal article" date="2022" name="Int. J. Mol. Sci.">
        <title>Draft Genome of Tanacetum Coccineum: Genomic Comparison of Closely Related Tanacetum-Family Plants.</title>
        <authorList>
            <person name="Yamashiro T."/>
            <person name="Shiraishi A."/>
            <person name="Nakayama K."/>
            <person name="Satake H."/>
        </authorList>
    </citation>
    <scope>NUCLEOTIDE SEQUENCE</scope>
</reference>
<evidence type="ECO:0000313" key="2">
    <source>
        <dbReference type="Proteomes" id="UP001151760"/>
    </source>
</evidence>
<name>A0ABQ5ICQ3_9ASTR</name>
<dbReference type="EMBL" id="BQNB010020623">
    <property type="protein sequence ID" value="GJT97903.1"/>
    <property type="molecule type" value="Genomic_DNA"/>
</dbReference>
<gene>
    <name evidence="1" type="ORF">Tco_1093421</name>
</gene>
<reference evidence="1" key="2">
    <citation type="submission" date="2022-01" db="EMBL/GenBank/DDBJ databases">
        <authorList>
            <person name="Yamashiro T."/>
            <person name="Shiraishi A."/>
            <person name="Satake H."/>
            <person name="Nakayama K."/>
        </authorList>
    </citation>
    <scope>NUCLEOTIDE SEQUENCE</scope>
</reference>
<keyword evidence="2" id="KW-1185">Reference proteome</keyword>
<proteinExistence type="predicted"/>
<evidence type="ECO:0000313" key="1">
    <source>
        <dbReference type="EMBL" id="GJT97903.1"/>
    </source>
</evidence>
<sequence>MTHPHFKRSFVPQAVLTRTGKINTAGANVNTAGAAVNTVRPVNTANTKAINIVRSVNTATSKPIMNHPRTKTNDFKRGYSQRSRPFNRLFANKNNIVNKNVNTVWVKNTIARDKAVVTENKETGHNVVKASACWVWKAKNISASTTFKKHSYIDA</sequence>
<organism evidence="1 2">
    <name type="scientific">Tanacetum coccineum</name>
    <dbReference type="NCBI Taxonomy" id="301880"/>
    <lineage>
        <taxon>Eukaryota</taxon>
        <taxon>Viridiplantae</taxon>
        <taxon>Streptophyta</taxon>
        <taxon>Embryophyta</taxon>
        <taxon>Tracheophyta</taxon>
        <taxon>Spermatophyta</taxon>
        <taxon>Magnoliopsida</taxon>
        <taxon>eudicotyledons</taxon>
        <taxon>Gunneridae</taxon>
        <taxon>Pentapetalae</taxon>
        <taxon>asterids</taxon>
        <taxon>campanulids</taxon>
        <taxon>Asterales</taxon>
        <taxon>Asteraceae</taxon>
        <taxon>Asteroideae</taxon>
        <taxon>Anthemideae</taxon>
        <taxon>Anthemidinae</taxon>
        <taxon>Tanacetum</taxon>
    </lineage>
</organism>
<protein>
    <submittedName>
        <fullName evidence="1">Uncharacterized protein</fullName>
    </submittedName>
</protein>